<evidence type="ECO:0000313" key="8">
    <source>
        <dbReference type="EMBL" id="TYB30831.1"/>
    </source>
</evidence>
<dbReference type="PANTHER" id="PTHR22807:SF53">
    <property type="entry name" value="RIBOSOMAL RNA SMALL SUBUNIT METHYLTRANSFERASE B-RELATED"/>
    <property type="match status" value="1"/>
</dbReference>
<proteinExistence type="inferred from homology"/>
<organism evidence="8 9">
    <name type="scientific">Candidatus Mcinerneyibacterium aminivorans</name>
    <dbReference type="NCBI Taxonomy" id="2703815"/>
    <lineage>
        <taxon>Bacteria</taxon>
        <taxon>Candidatus Macinerneyibacteriota</taxon>
        <taxon>Candidatus Mcinerneyibacteria</taxon>
        <taxon>Candidatus Mcinerneyibacteriales</taxon>
        <taxon>Candidatus Mcinerneyibacteriaceae</taxon>
        <taxon>Candidatus Mcinerneyibacterium</taxon>
    </lineage>
</organism>
<dbReference type="AlphaFoldDB" id="A0A5D0MH56"/>
<dbReference type="PROSITE" id="PS51686">
    <property type="entry name" value="SAM_MT_RSMB_NOP"/>
    <property type="match status" value="1"/>
</dbReference>
<comment type="caution">
    <text evidence="8">The sequence shown here is derived from an EMBL/GenBank/DDBJ whole genome shotgun (WGS) entry which is preliminary data.</text>
</comment>
<feature type="binding site" evidence="5">
    <location>
        <position position="268"/>
    </location>
    <ligand>
        <name>S-adenosyl-L-methionine</name>
        <dbReference type="ChEBI" id="CHEBI:59789"/>
    </ligand>
</feature>
<dbReference type="GO" id="GO:0003723">
    <property type="term" value="F:RNA binding"/>
    <property type="evidence" value="ECO:0007669"/>
    <property type="project" value="UniProtKB-UniRule"/>
</dbReference>
<dbReference type="InterPro" id="IPR001678">
    <property type="entry name" value="MeTrfase_RsmB-F_NOP2_dom"/>
</dbReference>
<dbReference type="PANTHER" id="PTHR22807">
    <property type="entry name" value="NOP2 YEAST -RELATED NOL1/NOP2/FMU SUN DOMAIN-CONTAINING"/>
    <property type="match status" value="1"/>
</dbReference>
<dbReference type="PRINTS" id="PR02008">
    <property type="entry name" value="RCMTFAMILY"/>
</dbReference>
<dbReference type="NCBIfam" id="NF011494">
    <property type="entry name" value="PRK14902.1"/>
    <property type="match status" value="1"/>
</dbReference>
<evidence type="ECO:0000256" key="2">
    <source>
        <dbReference type="ARBA" id="ARBA00022679"/>
    </source>
</evidence>
<dbReference type="GO" id="GO:0001510">
    <property type="term" value="P:RNA methylation"/>
    <property type="evidence" value="ECO:0007669"/>
    <property type="project" value="InterPro"/>
</dbReference>
<evidence type="ECO:0000256" key="3">
    <source>
        <dbReference type="ARBA" id="ARBA00022691"/>
    </source>
</evidence>
<gene>
    <name evidence="8" type="primary">rsmB</name>
    <name evidence="8" type="ORF">FXF47_07275</name>
</gene>
<dbReference type="CDD" id="cd02440">
    <property type="entry name" value="AdoMet_MTases"/>
    <property type="match status" value="1"/>
</dbReference>
<evidence type="ECO:0000313" key="9">
    <source>
        <dbReference type="Proteomes" id="UP000324143"/>
    </source>
</evidence>
<keyword evidence="4 5" id="KW-0694">RNA-binding</keyword>
<dbReference type="EMBL" id="VSIX01000069">
    <property type="protein sequence ID" value="TYB30831.1"/>
    <property type="molecule type" value="Genomic_DNA"/>
</dbReference>
<keyword evidence="3 5" id="KW-0949">S-adenosyl-L-methionine</keyword>
<evidence type="ECO:0000256" key="1">
    <source>
        <dbReference type="ARBA" id="ARBA00022603"/>
    </source>
</evidence>
<feature type="coiled-coil region" evidence="6">
    <location>
        <begin position="267"/>
        <end position="294"/>
    </location>
</feature>
<dbReference type="GO" id="GO:0006355">
    <property type="term" value="P:regulation of DNA-templated transcription"/>
    <property type="evidence" value="ECO:0007669"/>
    <property type="project" value="InterPro"/>
</dbReference>
<keyword evidence="1 5" id="KW-0489">Methyltransferase</keyword>
<keyword evidence="6" id="KW-0175">Coiled coil</keyword>
<feature type="active site" description="Nucleophile" evidence="5">
    <location>
        <position position="364"/>
    </location>
</feature>
<dbReference type="InterPro" id="IPR029063">
    <property type="entry name" value="SAM-dependent_MTases_sf"/>
</dbReference>
<dbReference type="InterPro" id="IPR006027">
    <property type="entry name" value="NusB_RsmB_TIM44"/>
</dbReference>
<evidence type="ECO:0000259" key="7">
    <source>
        <dbReference type="PROSITE" id="PS51686"/>
    </source>
</evidence>
<evidence type="ECO:0000256" key="6">
    <source>
        <dbReference type="SAM" id="Coils"/>
    </source>
</evidence>
<evidence type="ECO:0000256" key="5">
    <source>
        <dbReference type="PROSITE-ProRule" id="PRU01023"/>
    </source>
</evidence>
<reference evidence="8" key="1">
    <citation type="submission" date="2019-08" db="EMBL/GenBank/DDBJ databases">
        <title>Genomic characterization of a novel candidate phylum (ARYD3) from a high temperature, high salinity tertiary oil reservoir in north central Oklahoma, USA.</title>
        <authorList>
            <person name="Youssef N.H."/>
            <person name="Yadav A."/>
            <person name="Elshahed M.S."/>
        </authorList>
    </citation>
    <scope>NUCLEOTIDE SEQUENCE [LARGE SCALE GENOMIC DNA]</scope>
    <source>
        <strain evidence="8">ARYD3</strain>
    </source>
</reference>
<accession>A0A5D0MH56</accession>
<dbReference type="SUPFAM" id="SSF53335">
    <property type="entry name" value="S-adenosyl-L-methionine-dependent methyltransferases"/>
    <property type="match status" value="1"/>
</dbReference>
<dbReference type="InterPro" id="IPR023267">
    <property type="entry name" value="RCMT"/>
</dbReference>
<sequence length="436" mass="51148">MNQRNNIYKILYKWNKSSFFIDDLLSKNDVSDFSYRIIKGVVENKLFLDFIIKKYLNRNISPETFLVLEIALYELIYNESTKEYATVNEAVNLAKEKNEKDKNLVNAVLRNFIRDDKKVKLPDNRKKRLSVKYSYPVELIDIFLKSYSLGEVEEIFKYFQKQNYIDLRINTNLISRKKYIHHLESEKIDFDFEESLFYHIRIKSQKKVSELPGYKKGWFYVQDKAAQIISQLVNPIRNDLLDVGSAPGGKITYFSQLNSGKFELIAVESSKRRLKRMKENIARLKSENIKIVNQNFLEYQPGRKFDLIFLDPPCSGLGVIGKKADIKYRINKNDINSLVDLQTKLLNKASKILSKEGKIIYSTCTLNKSENENIIEEFLKKNKKFKQVDIKNKKYLKKCLNNDTLKEQKIIKIYPPSEKMDGMFACVLKKEGNDGF</sequence>
<keyword evidence="2 5" id="KW-0808">Transferase</keyword>
<feature type="domain" description="SAM-dependent MTase RsmB/NOP-type" evidence="7">
    <location>
        <begin position="155"/>
        <end position="431"/>
    </location>
</feature>
<comment type="similarity">
    <text evidence="5">Belongs to the class I-like SAM-binding methyltransferase superfamily. RsmB/NOP family.</text>
</comment>
<dbReference type="InterPro" id="IPR035926">
    <property type="entry name" value="NusB-like_sf"/>
</dbReference>
<evidence type="ECO:0000256" key="4">
    <source>
        <dbReference type="ARBA" id="ARBA00022884"/>
    </source>
</evidence>
<feature type="binding site" evidence="5">
    <location>
        <position position="311"/>
    </location>
    <ligand>
        <name>S-adenosyl-L-methionine</name>
        <dbReference type="ChEBI" id="CHEBI:59789"/>
    </ligand>
</feature>
<dbReference type="EC" id="2.1.1.176" evidence="8"/>
<dbReference type="InterPro" id="IPR049560">
    <property type="entry name" value="MeTrfase_RsmB-F_NOP2_cat"/>
</dbReference>
<dbReference type="GO" id="GO:0008173">
    <property type="term" value="F:RNA methyltransferase activity"/>
    <property type="evidence" value="ECO:0007669"/>
    <property type="project" value="InterPro"/>
</dbReference>
<dbReference type="Pfam" id="PF01189">
    <property type="entry name" value="Methyltr_RsmB-F"/>
    <property type="match status" value="1"/>
</dbReference>
<keyword evidence="9" id="KW-1185">Reference proteome</keyword>
<comment type="caution">
    <text evidence="5">Lacks conserved residue(s) required for the propagation of feature annotation.</text>
</comment>
<name>A0A5D0MH56_9BACT</name>
<dbReference type="Gene3D" id="3.40.50.150">
    <property type="entry name" value="Vaccinia Virus protein VP39"/>
    <property type="match status" value="1"/>
</dbReference>
<dbReference type="Proteomes" id="UP000324143">
    <property type="component" value="Unassembled WGS sequence"/>
</dbReference>
<dbReference type="Pfam" id="PF01029">
    <property type="entry name" value="NusB"/>
    <property type="match status" value="1"/>
</dbReference>
<dbReference type="SUPFAM" id="SSF48013">
    <property type="entry name" value="NusB-like"/>
    <property type="match status" value="1"/>
</dbReference>
<dbReference type="Gene3D" id="3.30.70.1170">
    <property type="entry name" value="Sun protein, domain 3"/>
    <property type="match status" value="1"/>
</dbReference>
<protein>
    <submittedName>
        <fullName evidence="8">16S rRNA (Cytosine(967)-C(5))-methyltransferase RsmB</fullName>
        <ecNumber evidence="8">2.1.1.176</ecNumber>
    </submittedName>
</protein>
<dbReference type="Gene3D" id="1.10.940.10">
    <property type="entry name" value="NusB-like"/>
    <property type="match status" value="1"/>
</dbReference>